<accession>A0A2C6KVK0</accession>
<organism evidence="1 2">
    <name type="scientific">Cystoisospora suis</name>
    <dbReference type="NCBI Taxonomy" id="483139"/>
    <lineage>
        <taxon>Eukaryota</taxon>
        <taxon>Sar</taxon>
        <taxon>Alveolata</taxon>
        <taxon>Apicomplexa</taxon>
        <taxon>Conoidasida</taxon>
        <taxon>Coccidia</taxon>
        <taxon>Eucoccidiorida</taxon>
        <taxon>Eimeriorina</taxon>
        <taxon>Sarcocystidae</taxon>
        <taxon>Cystoisospora</taxon>
    </lineage>
</organism>
<dbReference type="GeneID" id="94429369"/>
<protein>
    <submittedName>
        <fullName evidence="1">Uncharacterized protein</fullName>
    </submittedName>
</protein>
<evidence type="ECO:0000313" key="1">
    <source>
        <dbReference type="EMBL" id="PHJ20175.1"/>
    </source>
</evidence>
<dbReference type="RefSeq" id="XP_067921866.1">
    <property type="nucleotide sequence ID" value="XM_068066158.1"/>
</dbReference>
<evidence type="ECO:0000313" key="2">
    <source>
        <dbReference type="Proteomes" id="UP000221165"/>
    </source>
</evidence>
<keyword evidence="2" id="KW-1185">Reference proteome</keyword>
<comment type="caution">
    <text evidence="1">The sequence shown here is derived from an EMBL/GenBank/DDBJ whole genome shotgun (WGS) entry which is preliminary data.</text>
</comment>
<gene>
    <name evidence="1" type="ORF">CSUI_005993</name>
</gene>
<proteinExistence type="predicted"/>
<feature type="non-terminal residue" evidence="1">
    <location>
        <position position="1"/>
    </location>
</feature>
<dbReference type="Proteomes" id="UP000221165">
    <property type="component" value="Unassembled WGS sequence"/>
</dbReference>
<name>A0A2C6KVK0_9APIC</name>
<sequence>RISRSLLSSIRSFLSSPPSSVCSMLKRAGGNFSKDLFSNVSLLQASSTFPTLLSCP</sequence>
<dbReference type="EMBL" id="MIGC01002977">
    <property type="protein sequence ID" value="PHJ20175.1"/>
    <property type="molecule type" value="Genomic_DNA"/>
</dbReference>
<dbReference type="AlphaFoldDB" id="A0A2C6KVK0"/>
<reference evidence="1 2" key="1">
    <citation type="journal article" date="2017" name="Int. J. Parasitol.">
        <title>The genome of the protozoan parasite Cystoisospora suis and a reverse vaccinology approach to identify vaccine candidates.</title>
        <authorList>
            <person name="Palmieri N."/>
            <person name="Shrestha A."/>
            <person name="Ruttkowski B."/>
            <person name="Beck T."/>
            <person name="Vogl C."/>
            <person name="Tomley F."/>
            <person name="Blake D.P."/>
            <person name="Joachim A."/>
        </authorList>
    </citation>
    <scope>NUCLEOTIDE SEQUENCE [LARGE SCALE GENOMIC DNA]</scope>
    <source>
        <strain evidence="1 2">Wien I</strain>
    </source>
</reference>
<dbReference type="VEuPathDB" id="ToxoDB:CSUI_005993"/>
<feature type="non-terminal residue" evidence="1">
    <location>
        <position position="56"/>
    </location>
</feature>